<dbReference type="GO" id="GO:0008865">
    <property type="term" value="F:fructokinase activity"/>
    <property type="evidence" value="ECO:0007669"/>
    <property type="project" value="TreeGrafter"/>
</dbReference>
<dbReference type="InterPro" id="IPR019807">
    <property type="entry name" value="Hexokinase_BS"/>
</dbReference>
<dbReference type="InterPro" id="IPR022672">
    <property type="entry name" value="Hexokinase_N"/>
</dbReference>
<evidence type="ECO:0000256" key="11">
    <source>
        <dbReference type="ARBA" id="ARBA00048160"/>
    </source>
</evidence>
<dbReference type="EMBL" id="JXXN02000117">
    <property type="protein sequence ID" value="THD28581.1"/>
    <property type="molecule type" value="Genomic_DNA"/>
</dbReference>
<evidence type="ECO:0000256" key="13">
    <source>
        <dbReference type="ARBA" id="ARBA00059457"/>
    </source>
</evidence>
<dbReference type="CDD" id="cd24019">
    <property type="entry name" value="ASKHA_NBD_HK_meta"/>
    <property type="match status" value="1"/>
</dbReference>
<comment type="similarity">
    <text evidence="3 14">Belongs to the hexokinase family.</text>
</comment>
<dbReference type="FunFam" id="3.30.420.40:FF:000095">
    <property type="entry name" value="Phosphotransferase"/>
    <property type="match status" value="1"/>
</dbReference>
<organism evidence="17 18">
    <name type="scientific">Fasciola hepatica</name>
    <name type="common">Liver fluke</name>
    <dbReference type="NCBI Taxonomy" id="6192"/>
    <lineage>
        <taxon>Eukaryota</taxon>
        <taxon>Metazoa</taxon>
        <taxon>Spiralia</taxon>
        <taxon>Lophotrochozoa</taxon>
        <taxon>Platyhelminthes</taxon>
        <taxon>Trematoda</taxon>
        <taxon>Digenea</taxon>
        <taxon>Plagiorchiida</taxon>
        <taxon>Echinostomata</taxon>
        <taxon>Echinostomatoidea</taxon>
        <taxon>Fasciolidae</taxon>
        <taxon>Fasciola</taxon>
    </lineage>
</organism>
<dbReference type="PRINTS" id="PR00475">
    <property type="entry name" value="HEXOKINASE"/>
</dbReference>
<keyword evidence="8 14" id="KW-0324">Glycolysis</keyword>
<keyword evidence="18" id="KW-1185">Reference proteome</keyword>
<evidence type="ECO:0000256" key="5">
    <source>
        <dbReference type="ARBA" id="ARBA00022741"/>
    </source>
</evidence>
<gene>
    <name evidence="17" type="ORF">D915_000577</name>
</gene>
<dbReference type="PROSITE" id="PS51748">
    <property type="entry name" value="HEXOKINASE_2"/>
    <property type="match status" value="1"/>
</dbReference>
<evidence type="ECO:0000256" key="10">
    <source>
        <dbReference type="ARBA" id="ARBA00047905"/>
    </source>
</evidence>
<dbReference type="InterPro" id="IPR022673">
    <property type="entry name" value="Hexokinase_C"/>
</dbReference>
<protein>
    <recommendedName>
        <fullName evidence="14">Phosphotransferase</fullName>
        <ecNumber evidence="14">2.7.1.-</ecNumber>
    </recommendedName>
</protein>
<evidence type="ECO:0000259" key="15">
    <source>
        <dbReference type="Pfam" id="PF00349"/>
    </source>
</evidence>
<comment type="pathway">
    <text evidence="2">Carbohydrate metabolism; hexose metabolism.</text>
</comment>
<dbReference type="Gene3D" id="3.40.367.20">
    <property type="match status" value="1"/>
</dbReference>
<feature type="domain" description="Hexokinase C-terminal" evidence="16">
    <location>
        <begin position="272"/>
        <end position="503"/>
    </location>
</feature>
<dbReference type="Pfam" id="PF03727">
    <property type="entry name" value="Hexokinase_2"/>
    <property type="match status" value="1"/>
</dbReference>
<dbReference type="PANTHER" id="PTHR19443:SF16">
    <property type="entry name" value="HEXOKINASE TYPE 1-RELATED"/>
    <property type="match status" value="1"/>
</dbReference>
<keyword evidence="4 14" id="KW-0808">Transferase</keyword>
<dbReference type="GO" id="GO:0005829">
    <property type="term" value="C:cytosol"/>
    <property type="evidence" value="ECO:0007669"/>
    <property type="project" value="TreeGrafter"/>
</dbReference>
<dbReference type="PANTHER" id="PTHR19443">
    <property type="entry name" value="HEXOKINASE"/>
    <property type="match status" value="1"/>
</dbReference>
<dbReference type="AlphaFoldDB" id="A0A4E0RNQ8"/>
<dbReference type="PROSITE" id="PS00378">
    <property type="entry name" value="HEXOKINASE_1"/>
    <property type="match status" value="1"/>
</dbReference>
<dbReference type="Gene3D" id="3.30.420.40">
    <property type="match status" value="1"/>
</dbReference>
<dbReference type="GO" id="GO:0005524">
    <property type="term" value="F:ATP binding"/>
    <property type="evidence" value="ECO:0007669"/>
    <property type="project" value="UniProtKB-UniRule"/>
</dbReference>
<dbReference type="SUPFAM" id="SSF53067">
    <property type="entry name" value="Actin-like ATPase domain"/>
    <property type="match status" value="2"/>
</dbReference>
<dbReference type="GO" id="GO:0001678">
    <property type="term" value="P:intracellular glucose homeostasis"/>
    <property type="evidence" value="ECO:0007669"/>
    <property type="project" value="InterPro"/>
</dbReference>
<comment type="catalytic activity">
    <reaction evidence="12">
        <text>D-mannose + ATP = D-mannose 6-phosphate + ADP + H(+)</text>
        <dbReference type="Rhea" id="RHEA:11028"/>
        <dbReference type="ChEBI" id="CHEBI:4208"/>
        <dbReference type="ChEBI" id="CHEBI:15378"/>
        <dbReference type="ChEBI" id="CHEBI:30616"/>
        <dbReference type="ChEBI" id="CHEBI:58735"/>
        <dbReference type="ChEBI" id="CHEBI:456216"/>
        <dbReference type="EC" id="2.7.1.1"/>
    </reaction>
    <physiologicalReaction direction="left-to-right" evidence="12">
        <dbReference type="Rhea" id="RHEA:11029"/>
    </physiologicalReaction>
</comment>
<keyword evidence="5 14" id="KW-0547">Nucleotide-binding</keyword>
<evidence type="ECO:0000313" key="18">
    <source>
        <dbReference type="Proteomes" id="UP000230066"/>
    </source>
</evidence>
<evidence type="ECO:0000256" key="6">
    <source>
        <dbReference type="ARBA" id="ARBA00022777"/>
    </source>
</evidence>
<dbReference type="EC" id="2.7.1.-" evidence="14"/>
<dbReference type="GO" id="GO:0019158">
    <property type="term" value="F:mannokinase activity"/>
    <property type="evidence" value="ECO:0007669"/>
    <property type="project" value="RHEA"/>
</dbReference>
<dbReference type="GO" id="GO:0005536">
    <property type="term" value="F:D-glucose binding"/>
    <property type="evidence" value="ECO:0007669"/>
    <property type="project" value="InterPro"/>
</dbReference>
<evidence type="ECO:0000256" key="14">
    <source>
        <dbReference type="RuleBase" id="RU362007"/>
    </source>
</evidence>
<comment type="catalytic activity">
    <reaction evidence="10">
        <text>D-fructose + ATP = D-fructose 6-phosphate + ADP + H(+)</text>
        <dbReference type="Rhea" id="RHEA:16125"/>
        <dbReference type="ChEBI" id="CHEBI:15378"/>
        <dbReference type="ChEBI" id="CHEBI:30616"/>
        <dbReference type="ChEBI" id="CHEBI:37721"/>
        <dbReference type="ChEBI" id="CHEBI:61527"/>
        <dbReference type="ChEBI" id="CHEBI:456216"/>
        <dbReference type="EC" id="2.7.1.1"/>
    </reaction>
    <physiologicalReaction direction="left-to-right" evidence="10">
        <dbReference type="Rhea" id="RHEA:16126"/>
    </physiologicalReaction>
</comment>
<dbReference type="GO" id="GO:0005739">
    <property type="term" value="C:mitochondrion"/>
    <property type="evidence" value="ECO:0007669"/>
    <property type="project" value="TreeGrafter"/>
</dbReference>
<dbReference type="UniPathway" id="UPA00109">
    <property type="reaction ID" value="UER00180"/>
</dbReference>
<evidence type="ECO:0000256" key="4">
    <source>
        <dbReference type="ARBA" id="ARBA00022679"/>
    </source>
</evidence>
<name>A0A4E0RNQ8_FASHE</name>
<comment type="pathway">
    <text evidence="1">Carbohydrate degradation; glycolysis; D-glyceraldehyde 3-phosphate and glycerone phosphate from D-glucose: step 1/4.</text>
</comment>
<comment type="catalytic activity">
    <reaction evidence="11">
        <text>D-glucose + ATP = D-glucose 6-phosphate + ADP + H(+)</text>
        <dbReference type="Rhea" id="RHEA:17825"/>
        <dbReference type="ChEBI" id="CHEBI:4167"/>
        <dbReference type="ChEBI" id="CHEBI:15378"/>
        <dbReference type="ChEBI" id="CHEBI:30616"/>
        <dbReference type="ChEBI" id="CHEBI:61548"/>
        <dbReference type="ChEBI" id="CHEBI:456216"/>
        <dbReference type="EC" id="2.7.1.1"/>
    </reaction>
    <physiologicalReaction direction="left-to-right" evidence="11">
        <dbReference type="Rhea" id="RHEA:17826"/>
    </physiologicalReaction>
</comment>
<dbReference type="Pfam" id="PF00349">
    <property type="entry name" value="Hexokinase_1"/>
    <property type="match status" value="1"/>
</dbReference>
<sequence>MGAEISAPRPLTKFPSLNTLPLSLERKRAMSKGRCTCGNPLYMDSSEFGSGRRSSVKIQPADEKLFQKVMEIMKPFELSVNQYNHFCDLMSETMDKGLKLATHQEASIKMYPTYVSKIPDGTVESGAYLALDLGGTNYRVLLVHFSGKSTLPRIEERTYAVPHSKMSGTGEELFDYIAKTLADFLKSHGVAEKRCDLGFTFSFPCEQKGLTDAVLVRWTKGFSAAGVTGQNVAQLLQDAIDRAGANAQCVAVVNDTVGTLASCALEDPRCAVGLIVGTGTNAAYVERSENVQLMDDKSNEFVVINTEWGAFGEAGEFNALRTRFDKSVDTESINPGKQLFEKMISGMYLGEIVRHILVYLVQEKLLFRGEMPEKLLIKDALATKYLTEVERDPPHLSYRAHYMLTEDLEVRVVEPIDDRIVRYVCEVVTKRAAYLVGAGIACLLRRMKRKEVTVGIDGSLYKFHPRFCERMTDIIDKLKPEDSRFHLRLSEDGSGKGAAAIAAAATR</sequence>
<evidence type="ECO:0000256" key="7">
    <source>
        <dbReference type="ARBA" id="ARBA00022840"/>
    </source>
</evidence>
<evidence type="ECO:0000313" key="17">
    <source>
        <dbReference type="EMBL" id="THD28581.1"/>
    </source>
</evidence>
<keyword evidence="6 14" id="KW-0418">Kinase</keyword>
<dbReference type="InterPro" id="IPR001312">
    <property type="entry name" value="Hexokinase"/>
</dbReference>
<comment type="catalytic activity">
    <reaction evidence="9">
        <text>a D-hexose + ATP = a D-hexose 6-phosphate + ADP + H(+)</text>
        <dbReference type="Rhea" id="RHEA:22740"/>
        <dbReference type="ChEBI" id="CHEBI:4194"/>
        <dbReference type="ChEBI" id="CHEBI:15378"/>
        <dbReference type="ChEBI" id="CHEBI:30616"/>
        <dbReference type="ChEBI" id="CHEBI:229467"/>
        <dbReference type="ChEBI" id="CHEBI:456216"/>
        <dbReference type="EC" id="2.7.1.1"/>
    </reaction>
    <physiologicalReaction direction="left-to-right" evidence="9">
        <dbReference type="Rhea" id="RHEA:22741"/>
    </physiologicalReaction>
</comment>
<dbReference type="UniPathway" id="UPA00242"/>
<reference evidence="17" key="1">
    <citation type="submission" date="2019-03" db="EMBL/GenBank/DDBJ databases">
        <title>Improved annotation for the trematode Fasciola hepatica.</title>
        <authorList>
            <person name="Choi Y.-J."/>
            <person name="Martin J."/>
            <person name="Mitreva M."/>
        </authorList>
    </citation>
    <scope>NUCLEOTIDE SEQUENCE [LARGE SCALE GENOMIC DNA]</scope>
</reference>
<evidence type="ECO:0000256" key="9">
    <source>
        <dbReference type="ARBA" id="ARBA00044613"/>
    </source>
</evidence>
<evidence type="ECO:0000256" key="3">
    <source>
        <dbReference type="ARBA" id="ARBA00009225"/>
    </source>
</evidence>
<feature type="domain" description="Hexokinase N-terminal" evidence="15">
    <location>
        <begin position="69"/>
        <end position="264"/>
    </location>
</feature>
<evidence type="ECO:0000256" key="12">
    <source>
        <dbReference type="ARBA" id="ARBA00050361"/>
    </source>
</evidence>
<dbReference type="GO" id="GO:0004340">
    <property type="term" value="F:glucokinase activity"/>
    <property type="evidence" value="ECO:0007669"/>
    <property type="project" value="TreeGrafter"/>
</dbReference>
<evidence type="ECO:0000256" key="8">
    <source>
        <dbReference type="ARBA" id="ARBA00023152"/>
    </source>
</evidence>
<comment type="caution">
    <text evidence="17">The sequence shown here is derived from an EMBL/GenBank/DDBJ whole genome shotgun (WGS) entry which is preliminary data.</text>
</comment>
<evidence type="ECO:0000256" key="1">
    <source>
        <dbReference type="ARBA" id="ARBA00004888"/>
    </source>
</evidence>
<keyword evidence="7 14" id="KW-0067">ATP-binding</keyword>
<dbReference type="Proteomes" id="UP000230066">
    <property type="component" value="Unassembled WGS sequence"/>
</dbReference>
<evidence type="ECO:0000256" key="2">
    <source>
        <dbReference type="ARBA" id="ARBA00005028"/>
    </source>
</evidence>
<dbReference type="FunFam" id="3.40.367.20:FF:000005">
    <property type="entry name" value="Phosphotransferase"/>
    <property type="match status" value="1"/>
</dbReference>
<dbReference type="GO" id="GO:0006096">
    <property type="term" value="P:glycolytic process"/>
    <property type="evidence" value="ECO:0007669"/>
    <property type="project" value="UniProtKB-UniPathway"/>
</dbReference>
<comment type="function">
    <text evidence="13">Catalyzes the phosphorylation of various hexoses to hexose 6-phosphate.</text>
</comment>
<evidence type="ECO:0000259" key="16">
    <source>
        <dbReference type="Pfam" id="PF03727"/>
    </source>
</evidence>
<dbReference type="InterPro" id="IPR043129">
    <property type="entry name" value="ATPase_NBD"/>
</dbReference>
<dbReference type="GO" id="GO:0006006">
    <property type="term" value="P:glucose metabolic process"/>
    <property type="evidence" value="ECO:0007669"/>
    <property type="project" value="TreeGrafter"/>
</dbReference>
<proteinExistence type="inferred from homology"/>
<accession>A0A4E0RNQ8</accession>